<dbReference type="SUPFAM" id="SSF47616">
    <property type="entry name" value="GST C-terminal domain-like"/>
    <property type="match status" value="1"/>
</dbReference>
<dbReference type="FunFam" id="1.20.1050.10:FF:000016">
    <property type="entry name" value="Glutathione S-transferase U9"/>
    <property type="match status" value="1"/>
</dbReference>
<dbReference type="EMBL" id="WHWC01000017">
    <property type="protein sequence ID" value="KAG8366265.1"/>
    <property type="molecule type" value="Genomic_DNA"/>
</dbReference>
<dbReference type="GO" id="GO:0004364">
    <property type="term" value="F:glutathione transferase activity"/>
    <property type="evidence" value="ECO:0007669"/>
    <property type="project" value="UniProtKB-EC"/>
</dbReference>
<dbReference type="GO" id="GO:0006749">
    <property type="term" value="P:glutathione metabolic process"/>
    <property type="evidence" value="ECO:0007669"/>
    <property type="project" value="InterPro"/>
</dbReference>
<reference evidence="8" key="1">
    <citation type="submission" date="2019-10" db="EMBL/GenBank/DDBJ databases">
        <authorList>
            <person name="Zhang R."/>
            <person name="Pan Y."/>
            <person name="Wang J."/>
            <person name="Ma R."/>
            <person name="Yu S."/>
        </authorList>
    </citation>
    <scope>NUCLEOTIDE SEQUENCE</scope>
    <source>
        <strain evidence="8">LA-IB0</strain>
        <tissue evidence="8">Leaf</tissue>
    </source>
</reference>
<dbReference type="InterPro" id="IPR010987">
    <property type="entry name" value="Glutathione-S-Trfase_C-like"/>
</dbReference>
<dbReference type="Pfam" id="PF02798">
    <property type="entry name" value="GST_N"/>
    <property type="match status" value="1"/>
</dbReference>
<evidence type="ECO:0000313" key="8">
    <source>
        <dbReference type="EMBL" id="KAG8366265.1"/>
    </source>
</evidence>
<evidence type="ECO:0000256" key="5">
    <source>
        <dbReference type="ARBA" id="ARBA00047960"/>
    </source>
</evidence>
<sequence>MASYEVKLLGTLLSPFVIRAKIALNLKSVEHEFMEVGIFAKKSDLFLKSNPVHKKMPILIHGDRPICESLIIVQYIDKVWASGPVILPSDPYDRAIARFWAAYLDDKWFRRIRAIILSQGEEAKKAALEDGIHGLVLLEEAFTKCSKGEKFFGGDKIGYLDIALGCFLVWVRVIEIMANVSLIDESTTPQLFKWAQDFCVDDAVKDVLPETDKLMEFVQFNYVAKLKSRL</sequence>
<dbReference type="CDD" id="cd03058">
    <property type="entry name" value="GST_N_Tau"/>
    <property type="match status" value="1"/>
</dbReference>
<dbReference type="AlphaFoldDB" id="A0AAV6WH17"/>
<dbReference type="SUPFAM" id="SSF52833">
    <property type="entry name" value="Thioredoxin-like"/>
    <property type="match status" value="1"/>
</dbReference>
<dbReference type="SFLD" id="SFLDS00019">
    <property type="entry name" value="Glutathione_Transferase_(cytos"/>
    <property type="match status" value="1"/>
</dbReference>
<protein>
    <recommendedName>
        <fullName evidence="1">glutathione transferase</fullName>
        <ecNumber evidence="1">2.5.1.18</ecNumber>
    </recommendedName>
</protein>
<evidence type="ECO:0000259" key="7">
    <source>
        <dbReference type="PROSITE" id="PS50405"/>
    </source>
</evidence>
<dbReference type="PROSITE" id="PS50405">
    <property type="entry name" value="GST_CTER"/>
    <property type="match status" value="1"/>
</dbReference>
<dbReference type="FunFam" id="3.40.30.10:FF:000044">
    <property type="entry name" value="Glutathione S-transferase GSTU6"/>
    <property type="match status" value="1"/>
</dbReference>
<dbReference type="CDD" id="cd03185">
    <property type="entry name" value="GST_C_Tau"/>
    <property type="match status" value="1"/>
</dbReference>
<feature type="domain" description="GST C-terminal" evidence="7">
    <location>
        <begin position="90"/>
        <end position="217"/>
    </location>
</feature>
<keyword evidence="3" id="KW-0808">Transferase</keyword>
<dbReference type="PANTHER" id="PTHR11260:SF615">
    <property type="entry name" value="GLUTATHIONE S-TRANSFERASE U17"/>
    <property type="match status" value="1"/>
</dbReference>
<evidence type="ECO:0000256" key="3">
    <source>
        <dbReference type="ARBA" id="ARBA00022679"/>
    </source>
</evidence>
<dbReference type="EC" id="2.5.1.18" evidence="1"/>
<dbReference type="PROSITE" id="PS50404">
    <property type="entry name" value="GST_NTER"/>
    <property type="match status" value="1"/>
</dbReference>
<dbReference type="SFLD" id="SFLDG00358">
    <property type="entry name" value="Main_(cytGST)"/>
    <property type="match status" value="1"/>
</dbReference>
<evidence type="ECO:0000313" key="9">
    <source>
        <dbReference type="Proteomes" id="UP000826271"/>
    </source>
</evidence>
<comment type="similarity">
    <text evidence="4">Belongs to the GST superfamily. Tau family.</text>
</comment>
<dbReference type="InterPro" id="IPR045073">
    <property type="entry name" value="Omega/Tau-like"/>
</dbReference>
<evidence type="ECO:0000256" key="1">
    <source>
        <dbReference type="ARBA" id="ARBA00012452"/>
    </source>
</evidence>
<feature type="domain" description="GST N-terminal" evidence="6">
    <location>
        <begin position="4"/>
        <end position="84"/>
    </location>
</feature>
<dbReference type="InterPro" id="IPR040079">
    <property type="entry name" value="Glutathione_S-Trfase"/>
</dbReference>
<name>A0AAV6WH17_9LAMI</name>
<evidence type="ECO:0000256" key="4">
    <source>
        <dbReference type="ARBA" id="ARBA00025743"/>
    </source>
</evidence>
<comment type="catalytic activity">
    <reaction evidence="5">
        <text>RX + glutathione = an S-substituted glutathione + a halide anion + H(+)</text>
        <dbReference type="Rhea" id="RHEA:16437"/>
        <dbReference type="ChEBI" id="CHEBI:15378"/>
        <dbReference type="ChEBI" id="CHEBI:16042"/>
        <dbReference type="ChEBI" id="CHEBI:17792"/>
        <dbReference type="ChEBI" id="CHEBI:57925"/>
        <dbReference type="ChEBI" id="CHEBI:90779"/>
        <dbReference type="EC" id="2.5.1.18"/>
    </reaction>
</comment>
<dbReference type="Gene3D" id="1.20.1050.10">
    <property type="match status" value="1"/>
</dbReference>
<dbReference type="InterPro" id="IPR045074">
    <property type="entry name" value="GST_C_Tau"/>
</dbReference>
<dbReference type="PANTHER" id="PTHR11260">
    <property type="entry name" value="GLUTATHIONE S-TRANSFERASE, GST, SUPERFAMILY, GST DOMAIN CONTAINING"/>
    <property type="match status" value="1"/>
</dbReference>
<dbReference type="GO" id="GO:0005737">
    <property type="term" value="C:cytoplasm"/>
    <property type="evidence" value="ECO:0007669"/>
    <property type="project" value="TreeGrafter"/>
</dbReference>
<organism evidence="8 9">
    <name type="scientific">Buddleja alternifolia</name>
    <dbReference type="NCBI Taxonomy" id="168488"/>
    <lineage>
        <taxon>Eukaryota</taxon>
        <taxon>Viridiplantae</taxon>
        <taxon>Streptophyta</taxon>
        <taxon>Embryophyta</taxon>
        <taxon>Tracheophyta</taxon>
        <taxon>Spermatophyta</taxon>
        <taxon>Magnoliopsida</taxon>
        <taxon>eudicotyledons</taxon>
        <taxon>Gunneridae</taxon>
        <taxon>Pentapetalae</taxon>
        <taxon>asterids</taxon>
        <taxon>lamiids</taxon>
        <taxon>Lamiales</taxon>
        <taxon>Scrophulariaceae</taxon>
        <taxon>Buddlejeae</taxon>
        <taxon>Buddleja</taxon>
    </lineage>
</organism>
<dbReference type="Pfam" id="PF00043">
    <property type="entry name" value="GST_C"/>
    <property type="match status" value="1"/>
</dbReference>
<dbReference type="Gene3D" id="3.40.30.10">
    <property type="entry name" value="Glutaredoxin"/>
    <property type="match status" value="1"/>
</dbReference>
<dbReference type="InterPro" id="IPR004045">
    <property type="entry name" value="Glutathione_S-Trfase_N"/>
</dbReference>
<accession>A0AAV6WH17</accession>
<evidence type="ECO:0000259" key="6">
    <source>
        <dbReference type="PROSITE" id="PS50404"/>
    </source>
</evidence>
<dbReference type="InterPro" id="IPR004046">
    <property type="entry name" value="GST_C"/>
</dbReference>
<dbReference type="SFLD" id="SFLDG01152">
    <property type="entry name" value="Main.3:_Omega-_and_Tau-like"/>
    <property type="match status" value="1"/>
</dbReference>
<proteinExistence type="inferred from homology"/>
<keyword evidence="2" id="KW-0216">Detoxification</keyword>
<keyword evidence="9" id="KW-1185">Reference proteome</keyword>
<comment type="caution">
    <text evidence="8">The sequence shown here is derived from an EMBL/GenBank/DDBJ whole genome shotgun (WGS) entry which is preliminary data.</text>
</comment>
<evidence type="ECO:0000256" key="2">
    <source>
        <dbReference type="ARBA" id="ARBA00022575"/>
    </source>
</evidence>
<dbReference type="Proteomes" id="UP000826271">
    <property type="component" value="Unassembled WGS sequence"/>
</dbReference>
<dbReference type="InterPro" id="IPR036249">
    <property type="entry name" value="Thioredoxin-like_sf"/>
</dbReference>
<gene>
    <name evidence="8" type="ORF">BUALT_Bualt17G0058400</name>
</gene>
<dbReference type="InterPro" id="IPR036282">
    <property type="entry name" value="Glutathione-S-Trfase_C_sf"/>
</dbReference>
<dbReference type="GO" id="GO:0009407">
    <property type="term" value="P:toxin catabolic process"/>
    <property type="evidence" value="ECO:0007669"/>
    <property type="project" value="UniProtKB-ARBA"/>
</dbReference>